<name>A0A258CRP3_CAUVI</name>
<dbReference type="AlphaFoldDB" id="A0A258CRP3"/>
<reference evidence="2 3" key="1">
    <citation type="submission" date="2017-03" db="EMBL/GenBank/DDBJ databases">
        <title>Lifting the veil on microbial sulfur biogeochemistry in mining wastewaters.</title>
        <authorList>
            <person name="Kantor R.S."/>
            <person name="Colenbrander Nelson T."/>
            <person name="Marshall S."/>
            <person name="Bennett D."/>
            <person name="Apte S."/>
            <person name="Camacho D."/>
            <person name="Thomas B.C."/>
            <person name="Warren L.A."/>
            <person name="Banfield J.F."/>
        </authorList>
    </citation>
    <scope>NUCLEOTIDE SEQUENCE [LARGE SCALE GENOMIC DNA]</scope>
    <source>
        <strain evidence="2">32-67-7</strain>
    </source>
</reference>
<dbReference type="Gene3D" id="3.40.50.620">
    <property type="entry name" value="HUPs"/>
    <property type="match status" value="1"/>
</dbReference>
<dbReference type="GO" id="GO:0004066">
    <property type="term" value="F:asparagine synthase (glutamine-hydrolyzing) activity"/>
    <property type="evidence" value="ECO:0007669"/>
    <property type="project" value="InterPro"/>
</dbReference>
<proteinExistence type="predicted"/>
<dbReference type="InterPro" id="IPR014729">
    <property type="entry name" value="Rossmann-like_a/b/a_fold"/>
</dbReference>
<feature type="domain" description="Asparagine synthetase" evidence="1">
    <location>
        <begin position="100"/>
        <end position="454"/>
    </location>
</feature>
<dbReference type="SUPFAM" id="SSF52402">
    <property type="entry name" value="Adenine nucleotide alpha hydrolases-like"/>
    <property type="match status" value="1"/>
</dbReference>
<dbReference type="EMBL" id="NCDQ01000531">
    <property type="protein sequence ID" value="OYW98220.1"/>
    <property type="molecule type" value="Genomic_DNA"/>
</dbReference>
<dbReference type="Proteomes" id="UP000215616">
    <property type="component" value="Unassembled WGS sequence"/>
</dbReference>
<evidence type="ECO:0000313" key="3">
    <source>
        <dbReference type="Proteomes" id="UP000215616"/>
    </source>
</evidence>
<gene>
    <name evidence="2" type="ORF">B7Z12_20210</name>
</gene>
<evidence type="ECO:0000313" key="2">
    <source>
        <dbReference type="EMBL" id="OYW98220.1"/>
    </source>
</evidence>
<comment type="caution">
    <text evidence="2">The sequence shown here is derived from an EMBL/GenBank/DDBJ whole genome shotgun (WGS) entry which is preliminary data.</text>
</comment>
<protein>
    <recommendedName>
        <fullName evidence="1">Asparagine synthetase domain-containing protein</fullName>
    </recommendedName>
</protein>
<accession>A0A258CRP3</accession>
<organism evidence="2 3">
    <name type="scientific">Caulobacter vibrioides</name>
    <name type="common">Caulobacter crescentus</name>
    <dbReference type="NCBI Taxonomy" id="155892"/>
    <lineage>
        <taxon>Bacteria</taxon>
        <taxon>Pseudomonadati</taxon>
        <taxon>Pseudomonadota</taxon>
        <taxon>Alphaproteobacteria</taxon>
        <taxon>Caulobacterales</taxon>
        <taxon>Caulobacteraceae</taxon>
        <taxon>Caulobacter</taxon>
    </lineage>
</organism>
<sequence>MLRDPLGALNALGWRRGALRFIGSRLPDMRALWPIDLALDPDAVAQILRQKNLASLTCPLVGVHAYPPGVLADASGRGPALWSPAAFVRRASSKADPADLRQVVDGVVAAWAQGRAGILCEMSGGLDSAIVATSLAKVAAPVCYGLNHAYPEKEGDERGFAQDLADQVGVPLVVVEREQLELTPDKFVAGAGGMRLNYAGGDPDHDLDLAERLAAPDIDMLFTGSGGDGVLYQPAHPSLVRDVLKGVAGSPLAALDVLARRQSTTVWSILRRGLAPQDLTVGGGVQRFLSDAVAARPAALHPWLAQAKAVGPAKQLQILMIVNGLGAFGDTRHHQVADVVDPLMSQPVVEYCLAVPAGVLAIGTLNRPFARRAFADRLPPSILARGSKGDVTRFFLQNLAASLDALRPFLLEGRLAQMGLLDLKRVDEALSADQMIWSNFASQVFILLSMEAWTRHWPLQASNAQSA</sequence>
<evidence type="ECO:0000259" key="1">
    <source>
        <dbReference type="Pfam" id="PF00733"/>
    </source>
</evidence>
<dbReference type="InterPro" id="IPR001962">
    <property type="entry name" value="Asn_synthase"/>
</dbReference>
<dbReference type="Pfam" id="PF00733">
    <property type="entry name" value="Asn_synthase"/>
    <property type="match status" value="1"/>
</dbReference>
<dbReference type="GO" id="GO:0006529">
    <property type="term" value="P:asparagine biosynthetic process"/>
    <property type="evidence" value="ECO:0007669"/>
    <property type="project" value="InterPro"/>
</dbReference>